<dbReference type="RefSeq" id="WP_002583696.1">
    <property type="nucleotide sequence ID" value="NZ_KB851018.1"/>
</dbReference>
<name>A0A0E2HR24_9FIRM</name>
<organism evidence="4 5">
    <name type="scientific">[Clostridium] clostridioforme 90A8</name>
    <dbReference type="NCBI Taxonomy" id="999408"/>
    <lineage>
        <taxon>Bacteria</taxon>
        <taxon>Bacillati</taxon>
        <taxon>Bacillota</taxon>
        <taxon>Clostridia</taxon>
        <taxon>Lachnospirales</taxon>
        <taxon>Lachnospiraceae</taxon>
        <taxon>Enterocloster</taxon>
    </lineage>
</organism>
<dbReference type="PANTHER" id="PTHR33495:SF2">
    <property type="entry name" value="ANTI-SIGMA FACTOR ANTAGONIST TM_1081-RELATED"/>
    <property type="match status" value="1"/>
</dbReference>
<accession>A0A0E2HR24</accession>
<gene>
    <name evidence="4" type="ORF">HMPREF1090_01767</name>
</gene>
<dbReference type="SUPFAM" id="SSF52091">
    <property type="entry name" value="SpoIIaa-like"/>
    <property type="match status" value="1"/>
</dbReference>
<dbReference type="AlphaFoldDB" id="A0A0E2HR24"/>
<dbReference type="HOGENOM" id="CLU_115403_7_0_9"/>
<dbReference type="Gene3D" id="3.30.750.24">
    <property type="entry name" value="STAS domain"/>
    <property type="match status" value="1"/>
</dbReference>
<dbReference type="NCBIfam" id="TIGR00377">
    <property type="entry name" value="ant_ant_sig"/>
    <property type="match status" value="1"/>
</dbReference>
<dbReference type="EMBL" id="AGYR01000014">
    <property type="protein sequence ID" value="ENZ17467.1"/>
    <property type="molecule type" value="Genomic_DNA"/>
</dbReference>
<proteinExistence type="inferred from homology"/>
<dbReference type="PATRIC" id="fig|999408.3.peg.1904"/>
<comment type="similarity">
    <text evidence="1 2">Belongs to the anti-sigma-factor antagonist family.</text>
</comment>
<sequence>MEQTTFTYEAREQMLVIHLPKELDHHNCRNLKRDTDLLLAENYINRIVFDFTHTSFMDSSGIGVLLNRYKQMAASRGTVAYYGAGPQVRRILEMGGVSRLIKGYEDRESAIKG</sequence>
<dbReference type="CDD" id="cd07043">
    <property type="entry name" value="STAS_anti-anti-sigma_factors"/>
    <property type="match status" value="1"/>
</dbReference>
<reference evidence="4 5" key="1">
    <citation type="submission" date="2013-01" db="EMBL/GenBank/DDBJ databases">
        <title>The Genome Sequence of Clostridium clostridioforme 90A8.</title>
        <authorList>
            <consortium name="The Broad Institute Genome Sequencing Platform"/>
            <person name="Earl A."/>
            <person name="Ward D."/>
            <person name="Feldgarden M."/>
            <person name="Gevers D."/>
            <person name="Courvalin P."/>
            <person name="Lambert T."/>
            <person name="Walker B."/>
            <person name="Young S.K."/>
            <person name="Zeng Q."/>
            <person name="Gargeya S."/>
            <person name="Fitzgerald M."/>
            <person name="Haas B."/>
            <person name="Abouelleil A."/>
            <person name="Alvarado L."/>
            <person name="Arachchi H.M."/>
            <person name="Berlin A.M."/>
            <person name="Chapman S.B."/>
            <person name="Dewar J."/>
            <person name="Goldberg J."/>
            <person name="Griggs A."/>
            <person name="Gujja S."/>
            <person name="Hansen M."/>
            <person name="Howarth C."/>
            <person name="Imamovic A."/>
            <person name="Larimer J."/>
            <person name="McCowan C."/>
            <person name="Murphy C."/>
            <person name="Neiman D."/>
            <person name="Pearson M."/>
            <person name="Priest M."/>
            <person name="Roberts A."/>
            <person name="Saif S."/>
            <person name="Shea T."/>
            <person name="Sisk P."/>
            <person name="Sykes S."/>
            <person name="Wortman J."/>
            <person name="Nusbaum C."/>
            <person name="Birren B."/>
        </authorList>
    </citation>
    <scope>NUCLEOTIDE SEQUENCE [LARGE SCALE GENOMIC DNA]</scope>
    <source>
        <strain evidence="4 5">90A8</strain>
    </source>
</reference>
<dbReference type="PANTHER" id="PTHR33495">
    <property type="entry name" value="ANTI-SIGMA FACTOR ANTAGONIST TM_1081-RELATED-RELATED"/>
    <property type="match status" value="1"/>
</dbReference>
<dbReference type="Pfam" id="PF01740">
    <property type="entry name" value="STAS"/>
    <property type="match status" value="1"/>
</dbReference>
<dbReference type="Proteomes" id="UP000013085">
    <property type="component" value="Unassembled WGS sequence"/>
</dbReference>
<comment type="caution">
    <text evidence="4">The sequence shown here is derived from an EMBL/GenBank/DDBJ whole genome shotgun (WGS) entry which is preliminary data.</text>
</comment>
<dbReference type="InterPro" id="IPR003658">
    <property type="entry name" value="Anti-sigma_ant"/>
</dbReference>
<dbReference type="GeneID" id="57959764"/>
<dbReference type="GO" id="GO:0043856">
    <property type="term" value="F:anti-sigma factor antagonist activity"/>
    <property type="evidence" value="ECO:0007669"/>
    <property type="project" value="InterPro"/>
</dbReference>
<evidence type="ECO:0000313" key="4">
    <source>
        <dbReference type="EMBL" id="ENZ17467.1"/>
    </source>
</evidence>
<evidence type="ECO:0000256" key="1">
    <source>
        <dbReference type="ARBA" id="ARBA00009013"/>
    </source>
</evidence>
<dbReference type="InterPro" id="IPR036513">
    <property type="entry name" value="STAS_dom_sf"/>
</dbReference>
<feature type="domain" description="STAS" evidence="3">
    <location>
        <begin position="4"/>
        <end position="113"/>
    </location>
</feature>
<evidence type="ECO:0000259" key="3">
    <source>
        <dbReference type="PROSITE" id="PS50801"/>
    </source>
</evidence>
<protein>
    <recommendedName>
        <fullName evidence="2">Anti-sigma factor antagonist</fullName>
    </recommendedName>
</protein>
<evidence type="ECO:0000313" key="5">
    <source>
        <dbReference type="Proteomes" id="UP000013085"/>
    </source>
</evidence>
<dbReference type="PROSITE" id="PS50801">
    <property type="entry name" value="STAS"/>
    <property type="match status" value="1"/>
</dbReference>
<dbReference type="InterPro" id="IPR002645">
    <property type="entry name" value="STAS_dom"/>
</dbReference>
<evidence type="ECO:0000256" key="2">
    <source>
        <dbReference type="RuleBase" id="RU003749"/>
    </source>
</evidence>